<feature type="transmembrane region" description="Helical" evidence="1">
    <location>
        <begin position="139"/>
        <end position="159"/>
    </location>
</feature>
<organism evidence="2 3">
    <name type="scientific">Crassostrea virginica</name>
    <name type="common">Eastern oyster</name>
    <dbReference type="NCBI Taxonomy" id="6565"/>
    <lineage>
        <taxon>Eukaryota</taxon>
        <taxon>Metazoa</taxon>
        <taxon>Spiralia</taxon>
        <taxon>Lophotrochozoa</taxon>
        <taxon>Mollusca</taxon>
        <taxon>Bivalvia</taxon>
        <taxon>Autobranchia</taxon>
        <taxon>Pteriomorphia</taxon>
        <taxon>Ostreida</taxon>
        <taxon>Ostreoidea</taxon>
        <taxon>Ostreidae</taxon>
        <taxon>Crassostrea</taxon>
    </lineage>
</organism>
<proteinExistence type="predicted"/>
<accession>A0A8B8BDC1</accession>
<name>A0A8B8BDC1_CRAVI</name>
<dbReference type="KEGG" id="cvn:111108972"/>
<evidence type="ECO:0000313" key="3">
    <source>
        <dbReference type="RefSeq" id="XP_022300769.1"/>
    </source>
</evidence>
<reference evidence="3" key="1">
    <citation type="submission" date="2025-08" db="UniProtKB">
        <authorList>
            <consortium name="RefSeq"/>
        </authorList>
    </citation>
    <scope>IDENTIFICATION</scope>
    <source>
        <tissue evidence="3">Whole sample</tissue>
    </source>
</reference>
<sequence>MQSNPIPDDMPVEYNIYEDVTEPRICGEGYCSETERSIGNGPVKCCTNFYFNGSSCTECSEGYFGNECAVACKPPHYGYQCRKTCECLISACHFIHGCNNTPGLNKSEDNFQENISHSGVGILEELETTNQTPFARNNIVRVLIISFGTLVTVTLLLMIGREIYRFHSMSKVQNNPIADDMAVEYNIYEDVTEPQ</sequence>
<evidence type="ECO:0000313" key="2">
    <source>
        <dbReference type="Proteomes" id="UP000694844"/>
    </source>
</evidence>
<keyword evidence="2" id="KW-1185">Reference proteome</keyword>
<dbReference type="RefSeq" id="XP_022300769.1">
    <property type="nucleotide sequence ID" value="XM_022445061.1"/>
</dbReference>
<gene>
    <name evidence="3" type="primary">LOC111108972</name>
</gene>
<dbReference type="AlphaFoldDB" id="A0A8B8BDC1"/>
<dbReference type="Proteomes" id="UP000694844">
    <property type="component" value="Chromosome 8"/>
</dbReference>
<keyword evidence="1" id="KW-1133">Transmembrane helix</keyword>
<evidence type="ECO:0000256" key="1">
    <source>
        <dbReference type="SAM" id="Phobius"/>
    </source>
</evidence>
<protein>
    <submittedName>
        <fullName evidence="3">Multiple epidermal growth factor-like domains protein 10</fullName>
    </submittedName>
</protein>
<dbReference type="Gene3D" id="2.170.300.10">
    <property type="entry name" value="Tie2 ligand-binding domain superfamily"/>
    <property type="match status" value="1"/>
</dbReference>
<dbReference type="GeneID" id="111108972"/>
<keyword evidence="1" id="KW-0812">Transmembrane</keyword>
<keyword evidence="1" id="KW-0472">Membrane</keyword>